<evidence type="ECO:0000313" key="2">
    <source>
        <dbReference type="EMBL" id="KAH3876425.1"/>
    </source>
</evidence>
<dbReference type="EMBL" id="JAIWYP010000001">
    <property type="protein sequence ID" value="KAH3876425.1"/>
    <property type="molecule type" value="Genomic_DNA"/>
</dbReference>
<reference evidence="2" key="1">
    <citation type="journal article" date="2019" name="bioRxiv">
        <title>The Genome of the Zebra Mussel, Dreissena polymorpha: A Resource for Invasive Species Research.</title>
        <authorList>
            <person name="McCartney M.A."/>
            <person name="Auch B."/>
            <person name="Kono T."/>
            <person name="Mallez S."/>
            <person name="Zhang Y."/>
            <person name="Obille A."/>
            <person name="Becker A."/>
            <person name="Abrahante J.E."/>
            <person name="Garbe J."/>
            <person name="Badalamenti J.P."/>
            <person name="Herman A."/>
            <person name="Mangelson H."/>
            <person name="Liachko I."/>
            <person name="Sullivan S."/>
            <person name="Sone E.D."/>
            <person name="Koren S."/>
            <person name="Silverstein K.A.T."/>
            <person name="Beckman K.B."/>
            <person name="Gohl D.M."/>
        </authorList>
    </citation>
    <scope>NUCLEOTIDE SEQUENCE</scope>
    <source>
        <strain evidence="2">Duluth1</strain>
        <tissue evidence="2">Whole animal</tissue>
    </source>
</reference>
<gene>
    <name evidence="2" type="ORF">DPMN_000265</name>
</gene>
<evidence type="ECO:0000256" key="1">
    <source>
        <dbReference type="SAM" id="MobiDB-lite"/>
    </source>
</evidence>
<organism evidence="2 3">
    <name type="scientific">Dreissena polymorpha</name>
    <name type="common">Zebra mussel</name>
    <name type="synonym">Mytilus polymorpha</name>
    <dbReference type="NCBI Taxonomy" id="45954"/>
    <lineage>
        <taxon>Eukaryota</taxon>
        <taxon>Metazoa</taxon>
        <taxon>Spiralia</taxon>
        <taxon>Lophotrochozoa</taxon>
        <taxon>Mollusca</taxon>
        <taxon>Bivalvia</taxon>
        <taxon>Autobranchia</taxon>
        <taxon>Heteroconchia</taxon>
        <taxon>Euheterodonta</taxon>
        <taxon>Imparidentia</taxon>
        <taxon>Neoheterodontei</taxon>
        <taxon>Myida</taxon>
        <taxon>Dreissenoidea</taxon>
        <taxon>Dreissenidae</taxon>
        <taxon>Dreissena</taxon>
    </lineage>
</organism>
<comment type="caution">
    <text evidence="2">The sequence shown here is derived from an EMBL/GenBank/DDBJ whole genome shotgun (WGS) entry which is preliminary data.</text>
</comment>
<proteinExistence type="predicted"/>
<dbReference type="AlphaFoldDB" id="A0A9D4MFH5"/>
<accession>A0A9D4MFH5</accession>
<name>A0A9D4MFH5_DREPO</name>
<protein>
    <submittedName>
        <fullName evidence="2">Uncharacterized protein</fullName>
    </submittedName>
</protein>
<feature type="compositionally biased region" description="Basic and acidic residues" evidence="1">
    <location>
        <begin position="8"/>
        <end position="33"/>
    </location>
</feature>
<evidence type="ECO:0000313" key="3">
    <source>
        <dbReference type="Proteomes" id="UP000828390"/>
    </source>
</evidence>
<feature type="region of interest" description="Disordered" evidence="1">
    <location>
        <begin position="1"/>
        <end position="44"/>
    </location>
</feature>
<reference evidence="2" key="2">
    <citation type="submission" date="2020-11" db="EMBL/GenBank/DDBJ databases">
        <authorList>
            <person name="McCartney M.A."/>
            <person name="Auch B."/>
            <person name="Kono T."/>
            <person name="Mallez S."/>
            <person name="Becker A."/>
            <person name="Gohl D.M."/>
            <person name="Silverstein K.A.T."/>
            <person name="Koren S."/>
            <person name="Bechman K.B."/>
            <person name="Herman A."/>
            <person name="Abrahante J.E."/>
            <person name="Garbe J."/>
        </authorList>
    </citation>
    <scope>NUCLEOTIDE SEQUENCE</scope>
    <source>
        <strain evidence="2">Duluth1</strain>
        <tissue evidence="2">Whole animal</tissue>
    </source>
</reference>
<sequence>MANAALMRVEDELLSGEHDDNRSVRSVHSDSSKKGKSRTPTASQVYYENLRRNVSKMDKRFCSLDSKLDKMMSVVFNTAG</sequence>
<keyword evidence="3" id="KW-1185">Reference proteome</keyword>
<dbReference type="Proteomes" id="UP000828390">
    <property type="component" value="Unassembled WGS sequence"/>
</dbReference>